<dbReference type="InterPro" id="IPR000241">
    <property type="entry name" value="RlmKL-like_Mtase"/>
</dbReference>
<accession>F6WNV4</accession>
<dbReference type="GeneTree" id="ENSGT00530000063557"/>
<reference evidence="7" key="3">
    <citation type="submission" date="2025-09" db="UniProtKB">
        <authorList>
            <consortium name="Ensembl"/>
        </authorList>
    </citation>
    <scope>IDENTIFICATION</scope>
</reference>
<evidence type="ECO:0000313" key="7">
    <source>
        <dbReference type="Ensembl" id="ENSCINP00000006717.3"/>
    </source>
</evidence>
<protein>
    <recommendedName>
        <fullName evidence="6">Ribosomal RNA large subunit methyltransferase K/L-like methyltransferase domain-containing protein</fullName>
    </recommendedName>
</protein>
<reference evidence="8" key="1">
    <citation type="journal article" date="2002" name="Science">
        <title>The draft genome of Ciona intestinalis: insights into chordate and vertebrate origins.</title>
        <authorList>
            <person name="Dehal P."/>
            <person name="Satou Y."/>
            <person name="Campbell R.K."/>
            <person name="Chapman J."/>
            <person name="Degnan B."/>
            <person name="De Tomaso A."/>
            <person name="Davidson B."/>
            <person name="Di Gregorio A."/>
            <person name="Gelpke M."/>
            <person name="Goodstein D.M."/>
            <person name="Harafuji N."/>
            <person name="Hastings K.E."/>
            <person name="Ho I."/>
            <person name="Hotta K."/>
            <person name="Huang W."/>
            <person name="Kawashima T."/>
            <person name="Lemaire P."/>
            <person name="Martinez D."/>
            <person name="Meinertzhagen I.A."/>
            <person name="Necula S."/>
            <person name="Nonaka M."/>
            <person name="Putnam N."/>
            <person name="Rash S."/>
            <person name="Saiga H."/>
            <person name="Satake M."/>
            <person name="Terry A."/>
            <person name="Yamada L."/>
            <person name="Wang H.G."/>
            <person name="Awazu S."/>
            <person name="Azumi K."/>
            <person name="Boore J."/>
            <person name="Branno M."/>
            <person name="Chin-Bow S."/>
            <person name="DeSantis R."/>
            <person name="Doyle S."/>
            <person name="Francino P."/>
            <person name="Keys D.N."/>
            <person name="Haga S."/>
            <person name="Hayashi H."/>
            <person name="Hino K."/>
            <person name="Imai K.S."/>
            <person name="Inaba K."/>
            <person name="Kano S."/>
            <person name="Kobayashi K."/>
            <person name="Kobayashi M."/>
            <person name="Lee B.I."/>
            <person name="Makabe K.W."/>
            <person name="Manohar C."/>
            <person name="Matassi G."/>
            <person name="Medina M."/>
            <person name="Mochizuki Y."/>
            <person name="Mount S."/>
            <person name="Morishita T."/>
            <person name="Miura S."/>
            <person name="Nakayama A."/>
            <person name="Nishizaka S."/>
            <person name="Nomoto H."/>
            <person name="Ohta F."/>
            <person name="Oishi K."/>
            <person name="Rigoutsos I."/>
            <person name="Sano M."/>
            <person name="Sasaki A."/>
            <person name="Sasakura Y."/>
            <person name="Shoguchi E."/>
            <person name="Shin-i T."/>
            <person name="Spagnuolo A."/>
            <person name="Stainier D."/>
            <person name="Suzuki M.M."/>
            <person name="Tassy O."/>
            <person name="Takatori N."/>
            <person name="Tokuoka M."/>
            <person name="Yagi K."/>
            <person name="Yoshizaki F."/>
            <person name="Wada S."/>
            <person name="Zhang C."/>
            <person name="Hyatt P.D."/>
            <person name="Larimer F."/>
            <person name="Detter C."/>
            <person name="Doggett N."/>
            <person name="Glavina T."/>
            <person name="Hawkins T."/>
            <person name="Richardson P."/>
            <person name="Lucas S."/>
            <person name="Kohara Y."/>
            <person name="Levine M."/>
            <person name="Satoh N."/>
            <person name="Rokhsar D.S."/>
        </authorList>
    </citation>
    <scope>NUCLEOTIDE SEQUENCE [LARGE SCALE GENOMIC DNA]</scope>
</reference>
<dbReference type="GO" id="GO:0008168">
    <property type="term" value="F:methyltransferase activity"/>
    <property type="evidence" value="ECO:0007669"/>
    <property type="project" value="UniProtKB-KW"/>
</dbReference>
<reference evidence="7" key="2">
    <citation type="submission" date="2025-08" db="UniProtKB">
        <authorList>
            <consortium name="Ensembl"/>
        </authorList>
    </citation>
    <scope>IDENTIFICATION</scope>
</reference>
<dbReference type="GO" id="GO:0032259">
    <property type="term" value="P:methylation"/>
    <property type="evidence" value="ECO:0007669"/>
    <property type="project" value="UniProtKB-KW"/>
</dbReference>
<dbReference type="Gene3D" id="3.30.2130.30">
    <property type="match status" value="1"/>
</dbReference>
<dbReference type="InParanoid" id="F6WNV4"/>
<keyword evidence="2" id="KW-0963">Cytoplasm</keyword>
<dbReference type="PANTHER" id="PTHR14911">
    <property type="entry name" value="THUMP DOMAIN-CONTAINING"/>
    <property type="match status" value="1"/>
</dbReference>
<evidence type="ECO:0000259" key="6">
    <source>
        <dbReference type="Pfam" id="PF01170"/>
    </source>
</evidence>
<dbReference type="STRING" id="7719.ENSCINP00000006717"/>
<dbReference type="Proteomes" id="UP000008144">
    <property type="component" value="Unassembled WGS sequence"/>
</dbReference>
<dbReference type="Pfam" id="PF01170">
    <property type="entry name" value="UPF0020"/>
    <property type="match status" value="1"/>
</dbReference>
<dbReference type="FunCoup" id="F6WNV4">
    <property type="interactions" value="173"/>
</dbReference>
<organism evidence="7 8">
    <name type="scientific">Ciona intestinalis</name>
    <name type="common">Transparent sea squirt</name>
    <name type="synonym">Ascidia intestinalis</name>
    <dbReference type="NCBI Taxonomy" id="7719"/>
    <lineage>
        <taxon>Eukaryota</taxon>
        <taxon>Metazoa</taxon>
        <taxon>Chordata</taxon>
        <taxon>Tunicata</taxon>
        <taxon>Ascidiacea</taxon>
        <taxon>Phlebobranchia</taxon>
        <taxon>Cionidae</taxon>
        <taxon>Ciona</taxon>
    </lineage>
</organism>
<comment type="subcellular location">
    <subcellularLocation>
        <location evidence="1">Cytoplasm</location>
    </subcellularLocation>
</comment>
<dbReference type="GO" id="GO:0005737">
    <property type="term" value="C:cytoplasm"/>
    <property type="evidence" value="ECO:0007669"/>
    <property type="project" value="UniProtKB-SubCell"/>
</dbReference>
<dbReference type="AlphaFoldDB" id="F6WNV4"/>
<dbReference type="GO" id="GO:0008033">
    <property type="term" value="P:tRNA processing"/>
    <property type="evidence" value="ECO:0007669"/>
    <property type="project" value="UniProtKB-KW"/>
</dbReference>
<evidence type="ECO:0000313" key="8">
    <source>
        <dbReference type="Proteomes" id="UP000008144"/>
    </source>
</evidence>
<dbReference type="InterPro" id="IPR053943">
    <property type="entry name" value="RlmKL-like_Mtase_CS"/>
</dbReference>
<dbReference type="PANTHER" id="PTHR14911:SF13">
    <property type="entry name" value="TRNA (GUANINE(6)-N2)-METHYLTRANSFERASE THUMP3"/>
    <property type="match status" value="1"/>
</dbReference>
<name>F6WNV4_CIOIN</name>
<keyword evidence="4" id="KW-0808">Transferase</keyword>
<evidence type="ECO:0000256" key="1">
    <source>
        <dbReference type="ARBA" id="ARBA00004496"/>
    </source>
</evidence>
<feature type="domain" description="Ribosomal RNA large subunit methyltransferase K/L-like methyltransferase" evidence="6">
    <location>
        <begin position="173"/>
        <end position="193"/>
    </location>
</feature>
<evidence type="ECO:0000256" key="3">
    <source>
        <dbReference type="ARBA" id="ARBA00022603"/>
    </source>
</evidence>
<sequence>MLARLLKHYLPQQRTCSLLHHKMKILDMEKFGGEVTIGATVATGFEFTAVDEITKKIDVVDYDITQGKVFFTATSECFAKIHQLRSVDKLFLVVKRYENYVYDVTKEVELERIGSVAFELPWEQVEKYWNENRPFCIKMNKFQKQKLRERKKKRRQLNLDGCGGGDEEDSDLEVVVDPMCGTGSIPLEGAMEW</sequence>
<dbReference type="Ensembl" id="ENSCINT00000006717.3">
    <property type="protein sequence ID" value="ENSCINP00000006717.3"/>
    <property type="gene ID" value="ENSCING00000003270.3"/>
</dbReference>
<keyword evidence="5" id="KW-0819">tRNA processing</keyword>
<dbReference type="HOGENOM" id="CLU_1411705_0_0_1"/>
<dbReference type="PROSITE" id="PS01261">
    <property type="entry name" value="UPF0020"/>
    <property type="match status" value="1"/>
</dbReference>
<evidence type="ECO:0000256" key="4">
    <source>
        <dbReference type="ARBA" id="ARBA00022679"/>
    </source>
</evidence>
<dbReference type="CDD" id="cd11715">
    <property type="entry name" value="THUMP_AdoMetMT"/>
    <property type="match status" value="1"/>
</dbReference>
<proteinExistence type="predicted"/>
<evidence type="ECO:0000256" key="2">
    <source>
        <dbReference type="ARBA" id="ARBA00022490"/>
    </source>
</evidence>
<keyword evidence="8" id="KW-1185">Reference proteome</keyword>
<evidence type="ECO:0000256" key="5">
    <source>
        <dbReference type="ARBA" id="ARBA00022694"/>
    </source>
</evidence>
<keyword evidence="3" id="KW-0489">Methyltransferase</keyword>